<evidence type="ECO:0000313" key="3">
    <source>
        <dbReference type="Proteomes" id="UP001165667"/>
    </source>
</evidence>
<dbReference type="EMBL" id="JAMOIM010000043">
    <property type="protein sequence ID" value="MCW6512211.1"/>
    <property type="molecule type" value="Genomic_DNA"/>
</dbReference>
<dbReference type="RefSeq" id="WP_282588587.1">
    <property type="nucleotide sequence ID" value="NZ_JAMOIM010000043.1"/>
</dbReference>
<evidence type="ECO:0000313" key="2">
    <source>
        <dbReference type="EMBL" id="MCW6512211.1"/>
    </source>
</evidence>
<dbReference type="Pfam" id="PF13531">
    <property type="entry name" value="SBP_bac_11"/>
    <property type="match status" value="1"/>
</dbReference>
<protein>
    <submittedName>
        <fullName evidence="2">Substrate-binding domain-containing protein</fullName>
    </submittedName>
</protein>
<dbReference type="Proteomes" id="UP001165667">
    <property type="component" value="Unassembled WGS sequence"/>
</dbReference>
<sequence>MQDPKGSRLGTDRAKLAMEAVARHEVALGLGQISEAAPVKGLLLAPLPDAAQLKTTYSGALAAHSTHPEAARRLLDTQPSGPVQAAFKANGFDIPR</sequence>
<organism evidence="2 3">
    <name type="scientific">Lichenifustis flavocetrariae</name>
    <dbReference type="NCBI Taxonomy" id="2949735"/>
    <lineage>
        <taxon>Bacteria</taxon>
        <taxon>Pseudomonadati</taxon>
        <taxon>Pseudomonadota</taxon>
        <taxon>Alphaproteobacteria</taxon>
        <taxon>Hyphomicrobiales</taxon>
        <taxon>Lichenihabitantaceae</taxon>
        <taxon>Lichenifustis</taxon>
    </lineage>
</organism>
<evidence type="ECO:0000256" key="1">
    <source>
        <dbReference type="SAM" id="MobiDB-lite"/>
    </source>
</evidence>
<gene>
    <name evidence="2" type="ORF">M8523_30260</name>
</gene>
<comment type="caution">
    <text evidence="2">The sequence shown here is derived from an EMBL/GenBank/DDBJ whole genome shotgun (WGS) entry which is preliminary data.</text>
</comment>
<accession>A0AA42CN16</accession>
<dbReference type="SUPFAM" id="SSF53850">
    <property type="entry name" value="Periplasmic binding protein-like II"/>
    <property type="match status" value="1"/>
</dbReference>
<feature type="region of interest" description="Disordered" evidence="1">
    <location>
        <begin position="76"/>
        <end position="96"/>
    </location>
</feature>
<dbReference type="Gene3D" id="3.40.190.10">
    <property type="entry name" value="Periplasmic binding protein-like II"/>
    <property type="match status" value="2"/>
</dbReference>
<reference evidence="2" key="1">
    <citation type="submission" date="2022-05" db="EMBL/GenBank/DDBJ databases">
        <authorList>
            <person name="Pankratov T."/>
        </authorList>
    </citation>
    <scope>NUCLEOTIDE SEQUENCE</scope>
    <source>
        <strain evidence="2">BP6-180914</strain>
    </source>
</reference>
<proteinExistence type="predicted"/>
<name>A0AA42CN16_9HYPH</name>
<dbReference type="AlphaFoldDB" id="A0AA42CN16"/>
<keyword evidence="3" id="KW-1185">Reference proteome</keyword>